<dbReference type="InterPro" id="IPR034759">
    <property type="entry name" value="Pept_tRNA_hydro_arch"/>
</dbReference>
<comment type="catalytic activity">
    <reaction evidence="7 9">
        <text>an N-acyl-L-alpha-aminoacyl-tRNA + H2O = an N-acyl-L-amino acid + a tRNA + H(+)</text>
        <dbReference type="Rhea" id="RHEA:54448"/>
        <dbReference type="Rhea" id="RHEA-COMP:10123"/>
        <dbReference type="Rhea" id="RHEA-COMP:13883"/>
        <dbReference type="ChEBI" id="CHEBI:15377"/>
        <dbReference type="ChEBI" id="CHEBI:15378"/>
        <dbReference type="ChEBI" id="CHEBI:59874"/>
        <dbReference type="ChEBI" id="CHEBI:78442"/>
        <dbReference type="ChEBI" id="CHEBI:138191"/>
        <dbReference type="EC" id="3.1.1.29"/>
    </reaction>
</comment>
<name>A0A3R9PDQ4_9CREN</name>
<comment type="caution">
    <text evidence="10">The sequence shown here is derived from an EMBL/GenBank/DDBJ whole genome shotgun (WGS) entry which is preliminary data.</text>
</comment>
<evidence type="ECO:0000256" key="4">
    <source>
        <dbReference type="ARBA" id="ARBA00022490"/>
    </source>
</evidence>
<evidence type="ECO:0000313" key="11">
    <source>
        <dbReference type="EMBL" id="RZN58195.1"/>
    </source>
</evidence>
<dbReference type="PANTHER" id="PTHR12649">
    <property type="entry name" value="PEPTIDYL-TRNA HYDROLASE 2"/>
    <property type="match status" value="1"/>
</dbReference>
<dbReference type="Proteomes" id="UP000277582">
    <property type="component" value="Unassembled WGS sequence"/>
</dbReference>
<dbReference type="GO" id="GO:0005829">
    <property type="term" value="C:cytosol"/>
    <property type="evidence" value="ECO:0007669"/>
    <property type="project" value="TreeGrafter"/>
</dbReference>
<dbReference type="InterPro" id="IPR002833">
    <property type="entry name" value="PTH2"/>
</dbReference>
<sequence>MRTKQVIVVRTDLEMSRGKIAVQVAHAACGAVEEARKKYPDLLKIWEEEGSKKVVVEVKSEEELMKIYEEAKSSGLACYLVRDAGLTEIPPGTATAVAVGPDLSERIDKITGGLKLLR</sequence>
<dbReference type="Pfam" id="PF01981">
    <property type="entry name" value="PTH2"/>
    <property type="match status" value="1"/>
</dbReference>
<keyword evidence="4 9" id="KW-0963">Cytoplasm</keyword>
<dbReference type="EMBL" id="RCOS01000113">
    <property type="protein sequence ID" value="RSN73598.1"/>
    <property type="molecule type" value="Genomic_DNA"/>
</dbReference>
<evidence type="ECO:0000256" key="5">
    <source>
        <dbReference type="ARBA" id="ARBA00022801"/>
    </source>
</evidence>
<evidence type="ECO:0000256" key="8">
    <source>
        <dbReference type="ARBA" id="ARBA00050038"/>
    </source>
</evidence>
<dbReference type="PANTHER" id="PTHR12649:SF11">
    <property type="entry name" value="PEPTIDYL-TRNA HYDROLASE 2, MITOCHONDRIAL"/>
    <property type="match status" value="1"/>
</dbReference>
<comment type="similarity">
    <text evidence="6 9">Belongs to the PTH2 family.</text>
</comment>
<dbReference type="EC" id="3.1.1.29" evidence="3 9"/>
<evidence type="ECO:0000256" key="1">
    <source>
        <dbReference type="ARBA" id="ARBA00003043"/>
    </source>
</evidence>
<evidence type="ECO:0000256" key="7">
    <source>
        <dbReference type="ARBA" id="ARBA00048707"/>
    </source>
</evidence>
<evidence type="ECO:0000256" key="2">
    <source>
        <dbReference type="ARBA" id="ARBA00004496"/>
    </source>
</evidence>
<evidence type="ECO:0000313" key="13">
    <source>
        <dbReference type="Proteomes" id="UP000316217"/>
    </source>
</evidence>
<dbReference type="NCBIfam" id="NF003314">
    <property type="entry name" value="PRK04322.1"/>
    <property type="match status" value="1"/>
</dbReference>
<evidence type="ECO:0000256" key="9">
    <source>
        <dbReference type="HAMAP-Rule" id="MF_00628"/>
    </source>
</evidence>
<organism evidence="10 12">
    <name type="scientific">Candidatus Methanodesulfokora washburnensis</name>
    <dbReference type="NCBI Taxonomy" id="2478471"/>
    <lineage>
        <taxon>Archaea</taxon>
        <taxon>Thermoproteota</taxon>
        <taxon>Candidatus Korarchaeia</taxon>
        <taxon>Candidatus Korarchaeia incertae sedis</taxon>
        <taxon>Candidatus Methanodesulfokora</taxon>
    </lineage>
</organism>
<comment type="subcellular location">
    <subcellularLocation>
        <location evidence="2 9">Cytoplasm</location>
    </subcellularLocation>
</comment>
<dbReference type="InterPro" id="IPR023476">
    <property type="entry name" value="Pep_tRNA_hydro_II_dom_sf"/>
</dbReference>
<dbReference type="GO" id="GO:0006412">
    <property type="term" value="P:translation"/>
    <property type="evidence" value="ECO:0007669"/>
    <property type="project" value="UniProtKB-UniRule"/>
</dbReference>
<evidence type="ECO:0000313" key="12">
    <source>
        <dbReference type="Proteomes" id="UP000277582"/>
    </source>
</evidence>
<evidence type="ECO:0000256" key="6">
    <source>
        <dbReference type="ARBA" id="ARBA00038050"/>
    </source>
</evidence>
<proteinExistence type="inferred from homology"/>
<keyword evidence="5 9" id="KW-0378">Hydrolase</keyword>
<dbReference type="FunFam" id="3.40.1490.10:FF:000001">
    <property type="entry name" value="Peptidyl-tRNA hydrolase 2"/>
    <property type="match status" value="1"/>
</dbReference>
<reference evidence="11 13" key="2">
    <citation type="journal article" date="2019" name="Nat. Microbiol.">
        <title>Wide diversity of methane and short-chain alkane metabolisms in uncultured archaea.</title>
        <authorList>
            <person name="Borrel G."/>
            <person name="Adam P.S."/>
            <person name="McKay L.J."/>
            <person name="Chen L.X."/>
            <person name="Sierra-Garcia I.N."/>
            <person name="Sieber C.M."/>
            <person name="Letourneur Q."/>
            <person name="Ghozlane A."/>
            <person name="Andersen G.L."/>
            <person name="Li W.J."/>
            <person name="Hallam S.J."/>
            <person name="Muyzer G."/>
            <person name="de Oliveira V.M."/>
            <person name="Inskeep W.P."/>
            <person name="Banfield J.F."/>
            <person name="Gribaldo S."/>
        </authorList>
    </citation>
    <scope>NUCLEOTIDE SEQUENCE [LARGE SCALE GENOMIC DNA]</scope>
    <source>
        <strain evidence="11">NM4</strain>
    </source>
</reference>
<gene>
    <name evidence="9" type="primary">pth</name>
    <name evidence="10" type="ORF">D6D85_10010</name>
    <name evidence="11" type="ORF">EF810_07900</name>
</gene>
<dbReference type="HAMAP" id="MF_00628">
    <property type="entry name" value="Pept_tRNA_hydro_arch"/>
    <property type="match status" value="1"/>
</dbReference>
<accession>A0A3R9PDQ4</accession>
<dbReference type="EMBL" id="RXII01000121">
    <property type="protein sequence ID" value="RZN58195.1"/>
    <property type="molecule type" value="Genomic_DNA"/>
</dbReference>
<dbReference type="Proteomes" id="UP000316217">
    <property type="component" value="Unassembled WGS sequence"/>
</dbReference>
<dbReference type="AlphaFoldDB" id="A0A3R9PDQ4"/>
<dbReference type="Gene3D" id="3.40.1490.10">
    <property type="entry name" value="Bit1"/>
    <property type="match status" value="1"/>
</dbReference>
<evidence type="ECO:0000313" key="10">
    <source>
        <dbReference type="EMBL" id="RSN73598.1"/>
    </source>
</evidence>
<dbReference type="OrthoDB" id="6075at2157"/>
<dbReference type="NCBIfam" id="TIGR00283">
    <property type="entry name" value="arch_pth2"/>
    <property type="match status" value="1"/>
</dbReference>
<comment type="function">
    <text evidence="1 9">The natural substrate for this enzyme may be peptidyl-tRNAs which drop off the ribosome during protein synthesis.</text>
</comment>
<dbReference type="GO" id="GO:0004045">
    <property type="term" value="F:peptidyl-tRNA hydrolase activity"/>
    <property type="evidence" value="ECO:0007669"/>
    <property type="project" value="UniProtKB-UniRule"/>
</dbReference>
<reference evidence="10 12" key="1">
    <citation type="submission" date="2018-10" db="EMBL/GenBank/DDBJ databases">
        <title>Co-occurring genomic capacity for anaerobic methane metabolism and dissimilatory sulfite reduction discovered in the Korarchaeota.</title>
        <authorList>
            <person name="Mckay L.J."/>
            <person name="Dlakic M."/>
            <person name="Fields M.W."/>
            <person name="Delmont T.O."/>
            <person name="Eren A.M."/>
            <person name="Jay Z.J."/>
            <person name="Klingelsmith K.B."/>
            <person name="Rusch D.B."/>
            <person name="Inskeep W.P."/>
        </authorList>
    </citation>
    <scope>NUCLEOTIDE SEQUENCE [LARGE SCALE GENOMIC DNA]</scope>
    <source>
        <strain evidence="10 12">MDKW</strain>
    </source>
</reference>
<protein>
    <recommendedName>
        <fullName evidence="8 9">Peptidyl-tRNA hydrolase</fullName>
        <shortName evidence="9">PTH</shortName>
        <ecNumber evidence="3 9">3.1.1.29</ecNumber>
    </recommendedName>
</protein>
<evidence type="ECO:0000256" key="3">
    <source>
        <dbReference type="ARBA" id="ARBA00013260"/>
    </source>
</evidence>
<dbReference type="SUPFAM" id="SSF102462">
    <property type="entry name" value="Peptidyl-tRNA hydrolase II"/>
    <property type="match status" value="1"/>
</dbReference>
<dbReference type="RefSeq" id="WP_125671838.1">
    <property type="nucleotide sequence ID" value="NZ_RCOS01000113.1"/>
</dbReference>
<keyword evidence="12" id="KW-1185">Reference proteome</keyword>